<name>A0A841BRB9_9ACTN</name>
<keyword evidence="4 7" id="KW-1133">Transmembrane helix</keyword>
<dbReference type="GO" id="GO:0010043">
    <property type="term" value="P:response to zinc ion"/>
    <property type="evidence" value="ECO:0007669"/>
    <property type="project" value="TreeGrafter"/>
</dbReference>
<evidence type="ECO:0000256" key="4">
    <source>
        <dbReference type="ARBA" id="ARBA00022989"/>
    </source>
</evidence>
<dbReference type="AlphaFoldDB" id="A0A841BRB9"/>
<dbReference type="InterPro" id="IPR001626">
    <property type="entry name" value="ABC_TroCD"/>
</dbReference>
<feature type="transmembrane region" description="Helical" evidence="7">
    <location>
        <begin position="12"/>
        <end position="31"/>
    </location>
</feature>
<feature type="transmembrane region" description="Helical" evidence="7">
    <location>
        <begin position="198"/>
        <end position="218"/>
    </location>
</feature>
<evidence type="ECO:0000313" key="9">
    <source>
        <dbReference type="Proteomes" id="UP000587527"/>
    </source>
</evidence>
<feature type="transmembrane region" description="Helical" evidence="7">
    <location>
        <begin position="139"/>
        <end position="160"/>
    </location>
</feature>
<feature type="transmembrane region" description="Helical" evidence="7">
    <location>
        <begin position="99"/>
        <end position="119"/>
    </location>
</feature>
<keyword evidence="3 6" id="KW-0812">Transmembrane</keyword>
<comment type="subcellular location">
    <subcellularLocation>
        <location evidence="6">Cell membrane</location>
        <topology evidence="6">Multi-pass membrane protein</topology>
    </subcellularLocation>
    <subcellularLocation>
        <location evidence="1">Membrane</location>
        <topology evidence="1">Multi-pass membrane protein</topology>
    </subcellularLocation>
</comment>
<reference evidence="8 9" key="1">
    <citation type="submission" date="2020-08" db="EMBL/GenBank/DDBJ databases">
        <title>Sequencing the genomes of 1000 actinobacteria strains.</title>
        <authorList>
            <person name="Klenk H.-P."/>
        </authorList>
    </citation>
    <scope>NUCLEOTIDE SEQUENCE [LARGE SCALE GENOMIC DNA]</scope>
    <source>
        <strain evidence="8 9">DSM 45362</strain>
    </source>
</reference>
<evidence type="ECO:0000256" key="5">
    <source>
        <dbReference type="ARBA" id="ARBA00023136"/>
    </source>
</evidence>
<keyword evidence="9" id="KW-1185">Reference proteome</keyword>
<feature type="transmembrane region" description="Helical" evidence="7">
    <location>
        <begin position="250"/>
        <end position="273"/>
    </location>
</feature>
<dbReference type="PANTHER" id="PTHR30477:SF0">
    <property type="entry name" value="METAL TRANSPORT SYSTEM MEMBRANE PROTEIN TM_0125-RELATED"/>
    <property type="match status" value="1"/>
</dbReference>
<dbReference type="SUPFAM" id="SSF81345">
    <property type="entry name" value="ABC transporter involved in vitamin B12 uptake, BtuC"/>
    <property type="match status" value="1"/>
</dbReference>
<feature type="transmembrane region" description="Helical" evidence="7">
    <location>
        <begin position="172"/>
        <end position="192"/>
    </location>
</feature>
<dbReference type="PANTHER" id="PTHR30477">
    <property type="entry name" value="ABC-TRANSPORTER METAL-BINDING PROTEIN"/>
    <property type="match status" value="1"/>
</dbReference>
<dbReference type="EMBL" id="JACHMN010000002">
    <property type="protein sequence ID" value="MBB5869739.1"/>
    <property type="molecule type" value="Genomic_DNA"/>
</dbReference>
<feature type="transmembrane region" description="Helical" evidence="7">
    <location>
        <begin position="69"/>
        <end position="87"/>
    </location>
</feature>
<evidence type="ECO:0000256" key="2">
    <source>
        <dbReference type="ARBA" id="ARBA00008034"/>
    </source>
</evidence>
<feature type="transmembrane region" description="Helical" evidence="7">
    <location>
        <begin position="225"/>
        <end position="244"/>
    </location>
</feature>
<proteinExistence type="inferred from homology"/>
<feature type="transmembrane region" description="Helical" evidence="7">
    <location>
        <begin position="38"/>
        <end position="57"/>
    </location>
</feature>
<keyword evidence="5 7" id="KW-0472">Membrane</keyword>
<evidence type="ECO:0000256" key="7">
    <source>
        <dbReference type="SAM" id="Phobius"/>
    </source>
</evidence>
<dbReference type="InterPro" id="IPR037294">
    <property type="entry name" value="ABC_BtuC-like"/>
</dbReference>
<comment type="caution">
    <text evidence="8">The sequence shown here is derived from an EMBL/GenBank/DDBJ whole genome shotgun (WGS) entry which is preliminary data.</text>
</comment>
<dbReference type="GO" id="GO:0043190">
    <property type="term" value="C:ATP-binding cassette (ABC) transporter complex"/>
    <property type="evidence" value="ECO:0007669"/>
    <property type="project" value="InterPro"/>
</dbReference>
<dbReference type="RefSeq" id="WP_184836573.1">
    <property type="nucleotide sequence ID" value="NZ_JACHMN010000002.1"/>
</dbReference>
<protein>
    <submittedName>
        <fullName evidence="8">Zinc transport system permease protein</fullName>
    </submittedName>
</protein>
<organism evidence="8 9">
    <name type="scientific">Allocatelliglobosispora scoriae</name>
    <dbReference type="NCBI Taxonomy" id="643052"/>
    <lineage>
        <taxon>Bacteria</taxon>
        <taxon>Bacillati</taxon>
        <taxon>Actinomycetota</taxon>
        <taxon>Actinomycetes</taxon>
        <taxon>Micromonosporales</taxon>
        <taxon>Micromonosporaceae</taxon>
        <taxon>Allocatelliglobosispora</taxon>
    </lineage>
</organism>
<dbReference type="Gene3D" id="1.10.3470.10">
    <property type="entry name" value="ABC transporter involved in vitamin B12 uptake, BtuC"/>
    <property type="match status" value="1"/>
</dbReference>
<gene>
    <name evidence="8" type="ORF">F4553_003118</name>
</gene>
<evidence type="ECO:0000313" key="8">
    <source>
        <dbReference type="EMBL" id="MBB5869739.1"/>
    </source>
</evidence>
<sequence>MNIFSYAFMQHALIGAAITGLTAPALGIYLVQRRLSLIGDGIGHVALTGVGVGLLVAAGQPRPEQQRSAILWAVIIAALGATAVELIRQRSRTSGDIALAILFYGGISGGVFLIALSKTNANLSSYLFGSPLTITTSDLWTMVILGAVVLAVGLGLRPWLFAICQDEEYATVAGLPVRTLNLVLAITTAVMVTTAMRAVGLLLVSALMVVPVAAAQLVTRGFGSTMGLAMVFGLVSGVAGIVISGPTDTAPGATVVLVAIALFIIVAVCSAIVRSARRRRGGQLPAECEPPEVVLTR</sequence>
<dbReference type="GO" id="GO:0055085">
    <property type="term" value="P:transmembrane transport"/>
    <property type="evidence" value="ECO:0007669"/>
    <property type="project" value="InterPro"/>
</dbReference>
<dbReference type="CDD" id="cd06550">
    <property type="entry name" value="TM_ABC_iron-siderophores_like"/>
    <property type="match status" value="1"/>
</dbReference>
<dbReference type="Pfam" id="PF00950">
    <property type="entry name" value="ABC-3"/>
    <property type="match status" value="1"/>
</dbReference>
<evidence type="ECO:0000256" key="6">
    <source>
        <dbReference type="RuleBase" id="RU003943"/>
    </source>
</evidence>
<evidence type="ECO:0000256" key="3">
    <source>
        <dbReference type="ARBA" id="ARBA00022692"/>
    </source>
</evidence>
<dbReference type="Proteomes" id="UP000587527">
    <property type="component" value="Unassembled WGS sequence"/>
</dbReference>
<evidence type="ECO:0000256" key="1">
    <source>
        <dbReference type="ARBA" id="ARBA00004141"/>
    </source>
</evidence>
<comment type="similarity">
    <text evidence="2 6">Belongs to the ABC-3 integral membrane protein family.</text>
</comment>
<keyword evidence="6" id="KW-0813">Transport</keyword>
<accession>A0A841BRB9</accession>